<protein>
    <submittedName>
        <fullName evidence="1">Tetraprenyl-beta-curcumene synthase</fullName>
    </submittedName>
</protein>
<dbReference type="OrthoDB" id="2371262at2"/>
<evidence type="ECO:0000313" key="1">
    <source>
        <dbReference type="EMBL" id="CDX02282.1"/>
    </source>
</evidence>
<reference evidence="2 3" key="2">
    <citation type="submission" date="2015-12" db="EMBL/GenBank/DDBJ databases">
        <title>Draft Genome Sequence of Desulfitobacterium hafniense Strain DH, a Sulfate-reducing Bacterium Isolated from Paddy Soils.</title>
        <authorList>
            <person name="Bao P."/>
            <person name="Zhang X."/>
            <person name="Li G."/>
        </authorList>
    </citation>
    <scope>NUCLEOTIDE SEQUENCE [LARGE SCALE GENOMIC DNA]</scope>
    <source>
        <strain evidence="2 3">DH</strain>
    </source>
</reference>
<dbReference type="InterPro" id="IPR019712">
    <property type="entry name" value="YtpB-like"/>
</dbReference>
<reference evidence="1" key="1">
    <citation type="submission" date="2014-07" db="EMBL/GenBank/DDBJ databases">
        <authorList>
            <person name="Hornung V.Bastian."/>
        </authorList>
    </citation>
    <scope>NUCLEOTIDE SEQUENCE</scope>
    <source>
        <strain evidence="1">PCE-S</strain>
    </source>
</reference>
<evidence type="ECO:0000313" key="2">
    <source>
        <dbReference type="EMBL" id="KTE89955.1"/>
    </source>
</evidence>
<sequence length="354" mass="40650">MDIAKEVSKPQLIYSFVKTIFPAVKAQLSFWEEKAGRCPDRVLGEQALASIAHKEFHCLGGSIYSLYPGARVAEVIEFVVAYQTISDYLDNLVDALEIQDEQAFRQLHLAMTEALDADARCSDYYAYYPHREDGGYLAELVQTCQRRVQKLPSYEVVRPYMMKLAELYTLLQVSKHLHPAEREQKMLGWLEQVIPEYPGLSVWELAAATGSTLGTFCLFAMAYDAQLTDREAKKVRDAYFPWITGLHILLDYFIDLEEDRKTNQLNFVEYYASKKEQQERLLLFVETALSQARSLRYPDFHEAIIRGLLAMYLSDQKGKSRECGQVTAELIRAGGRPVKVLFWICLQLRKKGKL</sequence>
<dbReference type="Pfam" id="PF10776">
    <property type="entry name" value="DUF2600"/>
    <property type="match status" value="1"/>
</dbReference>
<accession>A0A098B1Q3</accession>
<name>A0A098B1Q3_DESHA</name>
<dbReference type="AlphaFoldDB" id="A0A098B1Q3"/>
<dbReference type="EMBL" id="LOCK01000061">
    <property type="protein sequence ID" value="KTE89955.1"/>
    <property type="molecule type" value="Genomic_DNA"/>
</dbReference>
<proteinExistence type="predicted"/>
<dbReference type="PATRIC" id="fig|49338.4.peg.2576"/>
<evidence type="ECO:0000313" key="3">
    <source>
        <dbReference type="Proteomes" id="UP000054623"/>
    </source>
</evidence>
<dbReference type="Proteomes" id="UP000054623">
    <property type="component" value="Unassembled WGS sequence"/>
</dbReference>
<organism evidence="1">
    <name type="scientific">Desulfitobacterium hafniense</name>
    <name type="common">Desulfitobacterium frappieri</name>
    <dbReference type="NCBI Taxonomy" id="49338"/>
    <lineage>
        <taxon>Bacteria</taxon>
        <taxon>Bacillati</taxon>
        <taxon>Bacillota</taxon>
        <taxon>Clostridia</taxon>
        <taxon>Eubacteriales</taxon>
        <taxon>Desulfitobacteriaceae</taxon>
        <taxon>Desulfitobacterium</taxon>
    </lineage>
</organism>
<dbReference type="EMBL" id="LK996017">
    <property type="protein sequence ID" value="CDX02282.1"/>
    <property type="molecule type" value="Genomic_DNA"/>
</dbReference>
<gene>
    <name evidence="2" type="ORF">AT727_11460</name>
    <name evidence="1" type="ORF">DPCES_2395</name>
</gene>
<dbReference type="RefSeq" id="WP_011460171.1">
    <property type="nucleotide sequence ID" value="NZ_JAYFNZ010000016.1"/>
</dbReference>